<keyword evidence="4" id="KW-0677">Repeat</keyword>
<dbReference type="VEuPathDB" id="FungiDB:AJ78_04208"/>
<keyword evidence="5" id="KW-0999">Mitochondrion inner membrane</keyword>
<dbReference type="STRING" id="1447872.A0A1J9QHB5"/>
<dbReference type="SUPFAM" id="SSF103506">
    <property type="entry name" value="Mitochondrial carrier"/>
    <property type="match status" value="1"/>
</dbReference>
<evidence type="ECO:0000256" key="5">
    <source>
        <dbReference type="ARBA" id="ARBA00022792"/>
    </source>
</evidence>
<feature type="repeat" description="Solcar" evidence="9">
    <location>
        <begin position="31"/>
        <end position="136"/>
    </location>
</feature>
<dbReference type="InterPro" id="IPR023395">
    <property type="entry name" value="MCP_dom_sf"/>
</dbReference>
<dbReference type="InterPro" id="IPR018108">
    <property type="entry name" value="MCP_transmembrane"/>
</dbReference>
<feature type="repeat" description="Solcar" evidence="9">
    <location>
        <begin position="260"/>
        <end position="349"/>
    </location>
</feature>
<comment type="similarity">
    <text evidence="10">Belongs to the mitochondrial carrier (TC 2.A.29) family.</text>
</comment>
<proteinExistence type="inferred from homology"/>
<keyword evidence="7" id="KW-0496">Mitochondrion</keyword>
<dbReference type="EMBL" id="LGRN01000150">
    <property type="protein sequence ID" value="OJD15551.1"/>
    <property type="molecule type" value="Genomic_DNA"/>
</dbReference>
<dbReference type="PANTHER" id="PTHR45829:SF4">
    <property type="entry name" value="MITOCHONDRIAL CARRIER PROTEIN RIM2"/>
    <property type="match status" value="1"/>
</dbReference>
<accession>A0A1J9QHB5</accession>
<dbReference type="Gene3D" id="1.50.40.10">
    <property type="entry name" value="Mitochondrial carrier domain"/>
    <property type="match status" value="1"/>
</dbReference>
<evidence type="ECO:0008006" key="13">
    <source>
        <dbReference type="Google" id="ProtNLM"/>
    </source>
</evidence>
<evidence type="ECO:0000256" key="10">
    <source>
        <dbReference type="RuleBase" id="RU000488"/>
    </source>
</evidence>
<dbReference type="GO" id="GO:0005743">
    <property type="term" value="C:mitochondrial inner membrane"/>
    <property type="evidence" value="ECO:0007669"/>
    <property type="project" value="UniProtKB-SubCell"/>
</dbReference>
<comment type="subcellular location">
    <subcellularLocation>
        <location evidence="1">Mitochondrion inner membrane</location>
        <topology evidence="1">Multi-pass membrane protein</topology>
    </subcellularLocation>
</comment>
<dbReference type="PROSITE" id="PS50920">
    <property type="entry name" value="SOLCAR"/>
    <property type="match status" value="3"/>
</dbReference>
<protein>
    <recommendedName>
        <fullName evidence="13">Mitochondrial thiamine pyrophosphate carrier 1</fullName>
    </recommendedName>
</protein>
<dbReference type="AlphaFoldDB" id="A0A1J9QHB5"/>
<name>A0A1J9QHB5_9EURO</name>
<evidence type="ECO:0000313" key="11">
    <source>
        <dbReference type="EMBL" id="OJD15551.1"/>
    </source>
</evidence>
<feature type="repeat" description="Solcar" evidence="9">
    <location>
        <begin position="146"/>
        <end position="239"/>
    </location>
</feature>
<keyword evidence="12" id="KW-1185">Reference proteome</keyword>
<evidence type="ECO:0000256" key="6">
    <source>
        <dbReference type="ARBA" id="ARBA00022989"/>
    </source>
</evidence>
<keyword evidence="3 9" id="KW-0812">Transmembrane</keyword>
<keyword evidence="2 10" id="KW-0813">Transport</keyword>
<evidence type="ECO:0000256" key="7">
    <source>
        <dbReference type="ARBA" id="ARBA00023128"/>
    </source>
</evidence>
<evidence type="ECO:0000256" key="2">
    <source>
        <dbReference type="ARBA" id="ARBA00022448"/>
    </source>
</evidence>
<dbReference type="Pfam" id="PF00153">
    <property type="entry name" value="Mito_carr"/>
    <property type="match status" value="3"/>
</dbReference>
<dbReference type="InterPro" id="IPR049562">
    <property type="entry name" value="SLC25A33/36-like"/>
</dbReference>
<keyword evidence="8 9" id="KW-0472">Membrane</keyword>
<reference evidence="11 12" key="1">
    <citation type="submission" date="2015-07" db="EMBL/GenBank/DDBJ databases">
        <title>Emmonsia species relationships and genome sequence.</title>
        <authorList>
            <consortium name="The Broad Institute Genomics Platform"/>
            <person name="Cuomo C.A."/>
            <person name="Munoz J.F."/>
            <person name="Imamovic A."/>
            <person name="Priest M.E."/>
            <person name="Young S."/>
            <person name="Clay O.K."/>
            <person name="McEwen J.G."/>
        </authorList>
    </citation>
    <scope>NUCLEOTIDE SEQUENCE [LARGE SCALE GENOMIC DNA]</scope>
    <source>
        <strain evidence="11 12">UAMH 9510</strain>
    </source>
</reference>
<evidence type="ECO:0000256" key="1">
    <source>
        <dbReference type="ARBA" id="ARBA00004448"/>
    </source>
</evidence>
<sequence>MQNMGMGGSQTLKDGPLLNKATNPPVADSAIKSLVHFFAGAGGGLATALLTSPLDVLRTRLQSDFYQSTIDQKSRPIALHPLRAPVHHLHETFRILFSIHRVEGWRSFFRGLGPNLLGVVAASAIKFYTYGNCKRFISDNNICAKDGVLGHIISAATAGIVTGTATNPIWLIKTRLQLDSSRQNTNMQIPRRYKNSLDCVHQVLRQEGFRGLYRGLGASYLGVVETTLHLVLYEQMKVAMRRKDRTSSRPSDLPVSSRATDGIGVAGAAGLAKLLAVLIAYPHEVVRTRLRQAPMNNGLHKYTGVVQCFRLIWIEEGTRALYGGLTPHLLRAIPSAAIMLGVYEMILSAFDILT</sequence>
<keyword evidence="6" id="KW-1133">Transmembrane helix</keyword>
<dbReference type="Proteomes" id="UP000182235">
    <property type="component" value="Unassembled WGS sequence"/>
</dbReference>
<dbReference type="PANTHER" id="PTHR45829">
    <property type="entry name" value="MITOCHONDRIAL CARRIER PROTEIN RIM2"/>
    <property type="match status" value="1"/>
</dbReference>
<organism evidence="11 12">
    <name type="scientific">Emergomyces pasteurianus Ep9510</name>
    <dbReference type="NCBI Taxonomy" id="1447872"/>
    <lineage>
        <taxon>Eukaryota</taxon>
        <taxon>Fungi</taxon>
        <taxon>Dikarya</taxon>
        <taxon>Ascomycota</taxon>
        <taxon>Pezizomycotina</taxon>
        <taxon>Eurotiomycetes</taxon>
        <taxon>Eurotiomycetidae</taxon>
        <taxon>Onygenales</taxon>
        <taxon>Ajellomycetaceae</taxon>
        <taxon>Emergomyces</taxon>
    </lineage>
</organism>
<evidence type="ECO:0000256" key="3">
    <source>
        <dbReference type="ARBA" id="ARBA00022692"/>
    </source>
</evidence>
<evidence type="ECO:0000256" key="4">
    <source>
        <dbReference type="ARBA" id="ARBA00022737"/>
    </source>
</evidence>
<dbReference type="GO" id="GO:1990519">
    <property type="term" value="P:pyrimidine nucleotide import into mitochondrion"/>
    <property type="evidence" value="ECO:0007669"/>
    <property type="project" value="TreeGrafter"/>
</dbReference>
<evidence type="ECO:0000256" key="8">
    <source>
        <dbReference type="ARBA" id="ARBA00023136"/>
    </source>
</evidence>
<evidence type="ECO:0000313" key="12">
    <source>
        <dbReference type="Proteomes" id="UP000182235"/>
    </source>
</evidence>
<dbReference type="OrthoDB" id="269120at2759"/>
<evidence type="ECO:0000256" key="9">
    <source>
        <dbReference type="PROSITE-ProRule" id="PRU00282"/>
    </source>
</evidence>
<gene>
    <name evidence="11" type="ORF">AJ78_04208</name>
</gene>
<comment type="caution">
    <text evidence="11">The sequence shown here is derived from an EMBL/GenBank/DDBJ whole genome shotgun (WGS) entry which is preliminary data.</text>
</comment>
<dbReference type="GO" id="GO:0015218">
    <property type="term" value="F:pyrimidine nucleotide transmembrane transporter activity"/>
    <property type="evidence" value="ECO:0007669"/>
    <property type="project" value="InterPro"/>
</dbReference>